<reference evidence="2 3" key="1">
    <citation type="submission" date="2013-02" db="EMBL/GenBank/DDBJ databases">
        <title>Draft genome sequence of Amycolatopsis vancoresmycina strain DSM 44592T.</title>
        <authorList>
            <person name="Kumar S."/>
            <person name="Kaur N."/>
            <person name="Kaur C."/>
            <person name="Raghava G.P.S."/>
            <person name="Mayilraj S."/>
        </authorList>
    </citation>
    <scope>NUCLEOTIDE SEQUENCE [LARGE SCALE GENOMIC DNA]</scope>
    <source>
        <strain evidence="2 3">DSM 44592</strain>
    </source>
</reference>
<proteinExistence type="predicted"/>
<name>R1HXU9_9PSEU</name>
<keyword evidence="3" id="KW-1185">Reference proteome</keyword>
<organism evidence="2 3">
    <name type="scientific">Amycolatopsis vancoresmycina DSM 44592</name>
    <dbReference type="NCBI Taxonomy" id="1292037"/>
    <lineage>
        <taxon>Bacteria</taxon>
        <taxon>Bacillati</taxon>
        <taxon>Actinomycetota</taxon>
        <taxon>Actinomycetes</taxon>
        <taxon>Pseudonocardiales</taxon>
        <taxon>Pseudonocardiaceae</taxon>
        <taxon>Amycolatopsis</taxon>
    </lineage>
</organism>
<evidence type="ECO:0000313" key="2">
    <source>
        <dbReference type="EMBL" id="EOD65156.1"/>
    </source>
</evidence>
<comment type="caution">
    <text evidence="2">The sequence shown here is derived from an EMBL/GenBank/DDBJ whole genome shotgun (WGS) entry which is preliminary data.</text>
</comment>
<sequence>MVAVLGFRTVPHGRVDAMTGDRQSDGEVTEAEAGRPGVAERAWLSATDRHADAADRRTRAELILRQTADRLARSRTITGQAAPDSEPDPGPG</sequence>
<gene>
    <name evidence="2" type="ORF">H480_28181</name>
</gene>
<protein>
    <submittedName>
        <fullName evidence="2">Uncharacterized protein</fullName>
    </submittedName>
</protein>
<evidence type="ECO:0000256" key="1">
    <source>
        <dbReference type="SAM" id="MobiDB-lite"/>
    </source>
</evidence>
<dbReference type="Proteomes" id="UP000014139">
    <property type="component" value="Unassembled WGS sequence"/>
</dbReference>
<dbReference type="PATRIC" id="fig|1292037.4.peg.5317"/>
<feature type="region of interest" description="Disordered" evidence="1">
    <location>
        <begin position="71"/>
        <end position="92"/>
    </location>
</feature>
<accession>R1HXU9</accession>
<feature type="region of interest" description="Disordered" evidence="1">
    <location>
        <begin position="15"/>
        <end position="35"/>
    </location>
</feature>
<dbReference type="AlphaFoldDB" id="R1HXU9"/>
<evidence type="ECO:0000313" key="3">
    <source>
        <dbReference type="Proteomes" id="UP000014139"/>
    </source>
</evidence>
<dbReference type="EMBL" id="AOUO01000438">
    <property type="protein sequence ID" value="EOD65156.1"/>
    <property type="molecule type" value="Genomic_DNA"/>
</dbReference>